<evidence type="ECO:0000256" key="2">
    <source>
        <dbReference type="ARBA" id="ARBA00022676"/>
    </source>
</evidence>
<dbReference type="SUPFAM" id="SSF53448">
    <property type="entry name" value="Nucleotide-diphospho-sugar transferases"/>
    <property type="match status" value="1"/>
</dbReference>
<evidence type="ECO:0000256" key="3">
    <source>
        <dbReference type="ARBA" id="ARBA00022679"/>
    </source>
</evidence>
<feature type="transmembrane region" description="Helical" evidence="4">
    <location>
        <begin position="276"/>
        <end position="292"/>
    </location>
</feature>
<evidence type="ECO:0000313" key="6">
    <source>
        <dbReference type="Proteomes" id="UP001595882"/>
    </source>
</evidence>
<feature type="transmembrane region" description="Helical" evidence="4">
    <location>
        <begin position="6"/>
        <end position="31"/>
    </location>
</feature>
<reference evidence="6" key="1">
    <citation type="journal article" date="2019" name="Int. J. Syst. Evol. Microbiol.">
        <title>The Global Catalogue of Microorganisms (GCM) 10K type strain sequencing project: providing services to taxonomists for standard genome sequencing and annotation.</title>
        <authorList>
            <consortium name="The Broad Institute Genomics Platform"/>
            <consortium name="The Broad Institute Genome Sequencing Center for Infectious Disease"/>
            <person name="Wu L."/>
            <person name="Ma J."/>
        </authorList>
    </citation>
    <scope>NUCLEOTIDE SEQUENCE [LARGE SCALE GENOMIC DNA]</scope>
    <source>
        <strain evidence="6">CCUG 37865</strain>
    </source>
</reference>
<keyword evidence="2 5" id="KW-0328">Glycosyltransferase</keyword>
<feature type="transmembrane region" description="Helical" evidence="4">
    <location>
        <begin position="304"/>
        <end position="326"/>
    </location>
</feature>
<gene>
    <name evidence="5" type="ORF">ACFOY7_17915</name>
</gene>
<keyword evidence="4" id="KW-0812">Transmembrane</keyword>
<dbReference type="Pfam" id="PF13641">
    <property type="entry name" value="Glyco_tranf_2_3"/>
    <property type="match status" value="1"/>
</dbReference>
<keyword evidence="3 5" id="KW-0808">Transferase</keyword>
<protein>
    <submittedName>
        <fullName evidence="5">Glycosyltransferase</fullName>
        <ecNumber evidence="5">2.4.-.-</ecNumber>
    </submittedName>
</protein>
<dbReference type="CDD" id="cd06423">
    <property type="entry name" value="CESA_like"/>
    <property type="match status" value="1"/>
</dbReference>
<name>A0ABV8WZL1_9BACI</name>
<dbReference type="PANTHER" id="PTHR43630:SF1">
    <property type="entry name" value="POLY-BETA-1,6-N-ACETYL-D-GLUCOSAMINE SYNTHASE"/>
    <property type="match status" value="1"/>
</dbReference>
<keyword evidence="4" id="KW-1133">Transmembrane helix</keyword>
<comment type="caution">
    <text evidence="5">The sequence shown here is derived from an EMBL/GenBank/DDBJ whole genome shotgun (WGS) entry which is preliminary data.</text>
</comment>
<feature type="transmembrane region" description="Helical" evidence="4">
    <location>
        <begin position="338"/>
        <end position="359"/>
    </location>
</feature>
<dbReference type="Gene3D" id="3.90.550.10">
    <property type="entry name" value="Spore Coat Polysaccharide Biosynthesis Protein SpsA, Chain A"/>
    <property type="match status" value="1"/>
</dbReference>
<dbReference type="Proteomes" id="UP001595882">
    <property type="component" value="Unassembled WGS sequence"/>
</dbReference>
<comment type="similarity">
    <text evidence="1">Belongs to the glycosyltransferase 2 family.</text>
</comment>
<dbReference type="PANTHER" id="PTHR43630">
    <property type="entry name" value="POLY-BETA-1,6-N-ACETYL-D-GLUCOSAMINE SYNTHASE"/>
    <property type="match status" value="1"/>
</dbReference>
<dbReference type="EMBL" id="JBHSDT010000008">
    <property type="protein sequence ID" value="MFC4404950.1"/>
    <property type="molecule type" value="Genomic_DNA"/>
</dbReference>
<accession>A0ABV8WZL1</accession>
<sequence>MADILVYIALFIIWGMLFYHIFLMQGGYLHATRFQRKAEKWQANIPYYPSVSILIPAHNEEVVIEDTLEAMSKLNYPLEKLQVLIINDNSSDRTGEICESYAERFPYIQVIHTKPPHGGKGKSAALNNGLEYANGEVICVYDADNTPEADAIYWLVLGLVNDPKAGAVVGKFRVLNATKNLLTRLINIETLTFQWLAQAGRWFWFKLATIPGTNFAVRRSILDQLGGWDEGALSEDTELSFRIYDLGYHIRFFPNAITWEQEPETIKVWWRQRTRWARGNLYVIFKFLFHFFQLKHKRVGLDLIYFMFTYVFFFGGVMISHGLFIVGLFVDLKLSVGFVSYLLLIVGFLLFIVEELLALSFEKDQLTKTNFFVVILMYFTYSQMWLFLVVNAAFIELKRLILKQEVTWYKTKRFKQKDVEDKRTA</sequence>
<evidence type="ECO:0000256" key="4">
    <source>
        <dbReference type="SAM" id="Phobius"/>
    </source>
</evidence>
<proteinExistence type="inferred from homology"/>
<evidence type="ECO:0000313" key="5">
    <source>
        <dbReference type="EMBL" id="MFC4404950.1"/>
    </source>
</evidence>
<dbReference type="EC" id="2.4.-.-" evidence="5"/>
<keyword evidence="6" id="KW-1185">Reference proteome</keyword>
<dbReference type="GO" id="GO:0016757">
    <property type="term" value="F:glycosyltransferase activity"/>
    <property type="evidence" value="ECO:0007669"/>
    <property type="project" value="UniProtKB-KW"/>
</dbReference>
<dbReference type="InterPro" id="IPR029044">
    <property type="entry name" value="Nucleotide-diphossugar_trans"/>
</dbReference>
<feature type="transmembrane region" description="Helical" evidence="4">
    <location>
        <begin position="371"/>
        <end position="394"/>
    </location>
</feature>
<dbReference type="RefSeq" id="WP_390254049.1">
    <property type="nucleotide sequence ID" value="NZ_JBHSDT010000008.1"/>
</dbReference>
<keyword evidence="4" id="KW-0472">Membrane</keyword>
<organism evidence="5 6">
    <name type="scientific">Gracilibacillus xinjiangensis</name>
    <dbReference type="NCBI Taxonomy" id="1193282"/>
    <lineage>
        <taxon>Bacteria</taxon>
        <taxon>Bacillati</taxon>
        <taxon>Bacillota</taxon>
        <taxon>Bacilli</taxon>
        <taxon>Bacillales</taxon>
        <taxon>Bacillaceae</taxon>
        <taxon>Gracilibacillus</taxon>
    </lineage>
</organism>
<evidence type="ECO:0000256" key="1">
    <source>
        <dbReference type="ARBA" id="ARBA00006739"/>
    </source>
</evidence>